<evidence type="ECO:0000313" key="4">
    <source>
        <dbReference type="Proteomes" id="UP000649573"/>
    </source>
</evidence>
<dbReference type="PROSITE" id="PS50231">
    <property type="entry name" value="RICIN_B_LECTIN"/>
    <property type="match status" value="1"/>
</dbReference>
<dbReference type="InterPro" id="IPR000772">
    <property type="entry name" value="Ricin_B_lectin"/>
</dbReference>
<feature type="signal peptide" evidence="1">
    <location>
        <begin position="1"/>
        <end position="23"/>
    </location>
</feature>
<feature type="chain" id="PRO_5047163979" description="Ricin B lectin domain-containing protein" evidence="1">
    <location>
        <begin position="24"/>
        <end position="174"/>
    </location>
</feature>
<dbReference type="RefSeq" id="WP_229813498.1">
    <property type="nucleotide sequence ID" value="NZ_BMRE01000094.1"/>
</dbReference>
<protein>
    <recommendedName>
        <fullName evidence="2">Ricin B lectin domain-containing protein</fullName>
    </recommendedName>
</protein>
<evidence type="ECO:0000259" key="2">
    <source>
        <dbReference type="Pfam" id="PF14200"/>
    </source>
</evidence>
<reference evidence="4" key="1">
    <citation type="journal article" date="2019" name="Int. J. Syst. Evol. Microbiol.">
        <title>The Global Catalogue of Microorganisms (GCM) 10K type strain sequencing project: providing services to taxonomists for standard genome sequencing and annotation.</title>
        <authorList>
            <consortium name="The Broad Institute Genomics Platform"/>
            <consortium name="The Broad Institute Genome Sequencing Center for Infectious Disease"/>
            <person name="Wu L."/>
            <person name="Ma J."/>
        </authorList>
    </citation>
    <scope>NUCLEOTIDE SEQUENCE [LARGE SCALE GENOMIC DNA]</scope>
    <source>
        <strain evidence="4">JCM 3296</strain>
    </source>
</reference>
<comment type="caution">
    <text evidence="3">The sequence shown here is derived from an EMBL/GenBank/DDBJ whole genome shotgun (WGS) entry which is preliminary data.</text>
</comment>
<keyword evidence="4" id="KW-1185">Reference proteome</keyword>
<sequence>MRKLLAFFFVLFTAMVAAPVANATPSGLLQTRPEAGIQASLFNVRNANSHKCLEIENSSGDDGARAQQWSCNGQGGALWRQKWLDNVRFYLVNVSGKCLEIQNSSGDDGARAQQWTCNGQPGSIWYTLKVPGGDGLELVNEGGRKCLEIQNSRTDDGARAQQWGCVAIPTMKWY</sequence>
<dbReference type="InterPro" id="IPR035992">
    <property type="entry name" value="Ricin_B-like_lectins"/>
</dbReference>
<accession>A0ABQ2VHW7</accession>
<proteinExistence type="predicted"/>
<dbReference type="CDD" id="cd00161">
    <property type="entry name" value="beta-trefoil_Ricin-like"/>
    <property type="match status" value="1"/>
</dbReference>
<keyword evidence="1" id="KW-0732">Signal</keyword>
<gene>
    <name evidence="3" type="ORF">GCM10010178_89350</name>
</gene>
<dbReference type="Proteomes" id="UP000649573">
    <property type="component" value="Unassembled WGS sequence"/>
</dbReference>
<organism evidence="3 4">
    <name type="scientific">Lentzea flava</name>
    <dbReference type="NCBI Taxonomy" id="103732"/>
    <lineage>
        <taxon>Bacteria</taxon>
        <taxon>Bacillati</taxon>
        <taxon>Actinomycetota</taxon>
        <taxon>Actinomycetes</taxon>
        <taxon>Pseudonocardiales</taxon>
        <taxon>Pseudonocardiaceae</taxon>
        <taxon>Lentzea</taxon>
    </lineage>
</organism>
<feature type="domain" description="Ricin B lectin" evidence="2">
    <location>
        <begin position="80"/>
        <end position="163"/>
    </location>
</feature>
<evidence type="ECO:0000256" key="1">
    <source>
        <dbReference type="SAM" id="SignalP"/>
    </source>
</evidence>
<dbReference type="EMBL" id="BMRE01000094">
    <property type="protein sequence ID" value="GGU85292.1"/>
    <property type="molecule type" value="Genomic_DNA"/>
</dbReference>
<dbReference type="SUPFAM" id="SSF50370">
    <property type="entry name" value="Ricin B-like lectins"/>
    <property type="match status" value="1"/>
</dbReference>
<dbReference type="Gene3D" id="2.80.10.50">
    <property type="match status" value="3"/>
</dbReference>
<name>A0ABQ2VHW7_9PSEU</name>
<evidence type="ECO:0000313" key="3">
    <source>
        <dbReference type="EMBL" id="GGU85292.1"/>
    </source>
</evidence>
<dbReference type="Pfam" id="PF14200">
    <property type="entry name" value="RicinB_lectin_2"/>
    <property type="match status" value="1"/>
</dbReference>